<evidence type="ECO:0000256" key="1">
    <source>
        <dbReference type="SAM" id="MobiDB-lite"/>
    </source>
</evidence>
<feature type="compositionally biased region" description="Basic and acidic residues" evidence="1">
    <location>
        <begin position="1"/>
        <end position="14"/>
    </location>
</feature>
<proteinExistence type="predicted"/>
<dbReference type="Proteomes" id="UP000192727">
    <property type="component" value="Chromosome"/>
</dbReference>
<gene>
    <name evidence="2" type="ORF">B7C51_01750</name>
</gene>
<dbReference type="EMBL" id="CP020557">
    <property type="protein sequence ID" value="ARF66809.1"/>
    <property type="molecule type" value="Genomic_DNA"/>
</dbReference>
<evidence type="ECO:0000313" key="3">
    <source>
        <dbReference type="Proteomes" id="UP000192727"/>
    </source>
</evidence>
<reference evidence="2 3" key="1">
    <citation type="submission" date="2017-03" db="EMBL/GenBank/DDBJ databases">
        <title>Paenibacillus larvae genome sequencing.</title>
        <authorList>
            <person name="Dingman D.W."/>
        </authorList>
    </citation>
    <scope>NUCLEOTIDE SEQUENCE [LARGE SCALE GENOMIC DNA]</scope>
    <source>
        <strain evidence="2 3">SAG 10367</strain>
    </source>
</reference>
<organism evidence="2 3">
    <name type="scientific">Paenibacillus larvae subsp. pulvifaciens</name>
    <dbReference type="NCBI Taxonomy" id="1477"/>
    <lineage>
        <taxon>Bacteria</taxon>
        <taxon>Bacillati</taxon>
        <taxon>Bacillota</taxon>
        <taxon>Bacilli</taxon>
        <taxon>Bacillales</taxon>
        <taxon>Paenibacillaceae</taxon>
        <taxon>Paenibacillus</taxon>
    </lineage>
</organism>
<evidence type="ECO:0000313" key="2">
    <source>
        <dbReference type="EMBL" id="ARF66809.1"/>
    </source>
</evidence>
<protein>
    <submittedName>
        <fullName evidence="2">Uncharacterized protein</fullName>
    </submittedName>
</protein>
<accession>A0A1V0UNH6</accession>
<sequence>MSEEKSIPQIKEDGTPVFRWIGGTGDGEERDDSGQSYAEAAVSHNREIERNSIPDPWGSGTLVKTLYPGRMQISSLRKIPFIFLKEPFLLFIRQHQLSLSFFGKYTWTVRKRRCCILPGA</sequence>
<feature type="region of interest" description="Disordered" evidence="1">
    <location>
        <begin position="1"/>
        <end position="38"/>
    </location>
</feature>
<name>A0A1V0UNH6_9BACL</name>
<dbReference type="AlphaFoldDB" id="A0A1V0UNH6"/>